<protein>
    <recommendedName>
        <fullName evidence="4">Chromo domain-containing protein</fullName>
    </recommendedName>
</protein>
<dbReference type="PROSITE" id="PS00598">
    <property type="entry name" value="CHROMO_1"/>
    <property type="match status" value="1"/>
</dbReference>
<sequence length="385" mass="43932">MVKSRDRKLAGGQVTHKDRNQDYESVSESEEDIKTEKYNIYEDDDEEDDDEEPGVFEVERVVGHKRERGVLSYYLKWKNYDDSDNTWEEESSVFCKDLVSAYWERYENAGGRRSDSKGSDPKPQAAKRGGSVGKSNSTNANQPLIKRTALSRASEEPLLPNLPSEEQEKSNKLTAASATPRKERDDDNAMLDSVPTKKQKTHGAAKSKEESEDEVEDDTEAGEHGHVWAPLASWTSWEDHVEHVLTVERSNKKMNKEPIQTGMQHHHTQHYPLQLQHLHAHQHPTAQYPALLPDHNPSLLPFHWGRKRGPTEDASDVTINLQLIYLFFSNARNGISPLKQMHKGSLDGTTCLKQQQVAQDQDHHIPRSNHYMAVLNDIQHHNLTQ</sequence>
<feature type="region of interest" description="Disordered" evidence="3">
    <location>
        <begin position="109"/>
        <end position="222"/>
    </location>
</feature>
<dbReference type="CDD" id="cd00024">
    <property type="entry name" value="CD_CSD"/>
    <property type="match status" value="1"/>
</dbReference>
<gene>
    <name evidence="5" type="ORF">BG011_009405</name>
</gene>
<dbReference type="InterPro" id="IPR023779">
    <property type="entry name" value="Chromodomain_CS"/>
</dbReference>
<dbReference type="Proteomes" id="UP000726737">
    <property type="component" value="Unassembled WGS sequence"/>
</dbReference>
<dbReference type="InterPro" id="IPR023780">
    <property type="entry name" value="Chromo_domain"/>
</dbReference>
<organism evidence="5 6">
    <name type="scientific">Mortierella polycephala</name>
    <dbReference type="NCBI Taxonomy" id="41804"/>
    <lineage>
        <taxon>Eukaryota</taxon>
        <taxon>Fungi</taxon>
        <taxon>Fungi incertae sedis</taxon>
        <taxon>Mucoromycota</taxon>
        <taxon>Mortierellomycotina</taxon>
        <taxon>Mortierellomycetes</taxon>
        <taxon>Mortierellales</taxon>
        <taxon>Mortierellaceae</taxon>
        <taxon>Mortierella</taxon>
    </lineage>
</organism>
<feature type="compositionally biased region" description="Basic and acidic residues" evidence="3">
    <location>
        <begin position="109"/>
        <end position="120"/>
    </location>
</feature>
<feature type="compositionally biased region" description="Acidic residues" evidence="3">
    <location>
        <begin position="210"/>
        <end position="220"/>
    </location>
</feature>
<keyword evidence="2" id="KW-0539">Nucleus</keyword>
<dbReference type="SUPFAM" id="SSF54160">
    <property type="entry name" value="Chromo domain-like"/>
    <property type="match status" value="1"/>
</dbReference>
<dbReference type="PROSITE" id="PS50013">
    <property type="entry name" value="CHROMO_2"/>
    <property type="match status" value="1"/>
</dbReference>
<feature type="compositionally biased region" description="Polar residues" evidence="3">
    <location>
        <begin position="133"/>
        <end position="142"/>
    </location>
</feature>
<comment type="subcellular location">
    <subcellularLocation>
        <location evidence="1">Nucleus</location>
    </subcellularLocation>
</comment>
<proteinExistence type="predicted"/>
<evidence type="ECO:0000259" key="4">
    <source>
        <dbReference type="PROSITE" id="PS50013"/>
    </source>
</evidence>
<dbReference type="InterPro" id="IPR000953">
    <property type="entry name" value="Chromo/chromo_shadow_dom"/>
</dbReference>
<feature type="region of interest" description="Disordered" evidence="3">
    <location>
        <begin position="1"/>
        <end position="55"/>
    </location>
</feature>
<dbReference type="InterPro" id="IPR016197">
    <property type="entry name" value="Chromo-like_dom_sf"/>
</dbReference>
<dbReference type="OrthoDB" id="433924at2759"/>
<dbReference type="AlphaFoldDB" id="A0A9P6TWK5"/>
<comment type="caution">
    <text evidence="5">The sequence shown here is derived from an EMBL/GenBank/DDBJ whole genome shotgun (WGS) entry which is preliminary data.</text>
</comment>
<dbReference type="PANTHER" id="PTHR22812">
    <property type="entry name" value="CHROMOBOX PROTEIN"/>
    <property type="match status" value="1"/>
</dbReference>
<dbReference type="Gene3D" id="2.40.50.40">
    <property type="match status" value="1"/>
</dbReference>
<dbReference type="InterPro" id="IPR051219">
    <property type="entry name" value="Heterochromatin_chromo-domain"/>
</dbReference>
<name>A0A9P6TWK5_9FUNG</name>
<evidence type="ECO:0000313" key="6">
    <source>
        <dbReference type="Proteomes" id="UP000726737"/>
    </source>
</evidence>
<evidence type="ECO:0000256" key="3">
    <source>
        <dbReference type="SAM" id="MobiDB-lite"/>
    </source>
</evidence>
<dbReference type="SMART" id="SM00298">
    <property type="entry name" value="CHROMO"/>
    <property type="match status" value="1"/>
</dbReference>
<accession>A0A9P6TWK5</accession>
<evidence type="ECO:0000256" key="2">
    <source>
        <dbReference type="ARBA" id="ARBA00023242"/>
    </source>
</evidence>
<evidence type="ECO:0000313" key="5">
    <source>
        <dbReference type="EMBL" id="KAG0249317.1"/>
    </source>
</evidence>
<feature type="domain" description="Chromo" evidence="4">
    <location>
        <begin position="56"/>
        <end position="114"/>
    </location>
</feature>
<dbReference type="GO" id="GO:0005634">
    <property type="term" value="C:nucleus"/>
    <property type="evidence" value="ECO:0007669"/>
    <property type="project" value="UniProtKB-SubCell"/>
</dbReference>
<reference evidence="5" key="1">
    <citation type="journal article" date="2020" name="Fungal Divers.">
        <title>Resolving the Mortierellaceae phylogeny through synthesis of multi-gene phylogenetics and phylogenomics.</title>
        <authorList>
            <person name="Vandepol N."/>
            <person name="Liber J."/>
            <person name="Desiro A."/>
            <person name="Na H."/>
            <person name="Kennedy M."/>
            <person name="Barry K."/>
            <person name="Grigoriev I.V."/>
            <person name="Miller A.N."/>
            <person name="O'Donnell K."/>
            <person name="Stajich J.E."/>
            <person name="Bonito G."/>
        </authorList>
    </citation>
    <scope>NUCLEOTIDE SEQUENCE</scope>
    <source>
        <strain evidence="5">KOD948</strain>
    </source>
</reference>
<evidence type="ECO:0000256" key="1">
    <source>
        <dbReference type="ARBA" id="ARBA00004123"/>
    </source>
</evidence>
<dbReference type="EMBL" id="JAAAJA010000838">
    <property type="protein sequence ID" value="KAG0249317.1"/>
    <property type="molecule type" value="Genomic_DNA"/>
</dbReference>
<dbReference type="Pfam" id="PF00385">
    <property type="entry name" value="Chromo"/>
    <property type="match status" value="1"/>
</dbReference>
<keyword evidence="6" id="KW-1185">Reference proteome</keyword>
<feature type="compositionally biased region" description="Acidic residues" evidence="3">
    <location>
        <begin position="41"/>
        <end position="54"/>
    </location>
</feature>